<accession>E6YYY8</accession>
<name>E6YYY8_BARSR</name>
<sequence>MTSSLVATVAQKYQLSEQEFREAIFKTCISCDISNAEFLVFIYLANDYGLNPLRKEIYAIPKRGGGIIPVVGYRGWLKIIHSHPNYRKMKIKENFDKEGNLFSVTCAMYFKNDPEPFELTEYFKECKRNTEPWNQWPVRMLRHKALIQCACYAFGFSGIYDKDEAERINEAIYLSEINYTPQNDRVSDDLLAQIKKLMEQTKTEEEKVLSYAKITNFAELSHETGQIVLRRLKTKQHLQMNEAQQALPLPKQPNTPIQQASMGM</sequence>
<dbReference type="AlphaFoldDB" id="E6YYY8"/>
<reference evidence="2" key="1">
    <citation type="journal article" date="2011" name="PLoS Genet.">
        <title>Parallel evolution of a type IV secretion system in radiating lineages of the host-restricted bacterial pathogen Bartonella.</title>
        <authorList>
            <person name="Engel P."/>
            <person name="Salzburger W."/>
            <person name="Liesch M."/>
            <person name="Chang C.C."/>
            <person name="Maruyama S."/>
            <person name="Lanz C."/>
            <person name="Calteau A."/>
            <person name="Lajus A."/>
            <person name="Medigue C."/>
            <person name="Schuster S.C."/>
            <person name="Dehio C."/>
        </authorList>
    </citation>
    <scope>NUCLEOTIDE SEQUENCE</scope>
    <source>
        <strain evidence="2">R1</strain>
    </source>
</reference>
<organism evidence="2">
    <name type="scientific">Bartonella schoenbuchensis (strain DSM 13525 / NCTC 13165 / R1)</name>
    <dbReference type="NCBI Taxonomy" id="687861"/>
    <lineage>
        <taxon>Bacteria</taxon>
        <taxon>Pseudomonadati</taxon>
        <taxon>Pseudomonadota</taxon>
        <taxon>Alphaproteobacteria</taxon>
        <taxon>Hyphomicrobiales</taxon>
        <taxon>Bartonellaceae</taxon>
        <taxon>Bartonella</taxon>
    </lineage>
</organism>
<protein>
    <submittedName>
        <fullName evidence="2">Bacteriophage recombination protein</fullName>
    </submittedName>
</protein>
<proteinExistence type="predicted"/>
<evidence type="ECO:0000313" key="2">
    <source>
        <dbReference type="EMBL" id="CBI81728.1"/>
    </source>
</evidence>
<evidence type="ECO:0000256" key="1">
    <source>
        <dbReference type="SAM" id="MobiDB-lite"/>
    </source>
</evidence>
<dbReference type="GO" id="GO:0006259">
    <property type="term" value="P:DNA metabolic process"/>
    <property type="evidence" value="ECO:0007669"/>
    <property type="project" value="InterPro"/>
</dbReference>
<feature type="region of interest" description="Disordered" evidence="1">
    <location>
        <begin position="242"/>
        <end position="264"/>
    </location>
</feature>
<dbReference type="EMBL" id="FN645507">
    <property type="protein sequence ID" value="CBI81728.1"/>
    <property type="molecule type" value="Genomic_DNA"/>
</dbReference>
<feature type="compositionally biased region" description="Polar residues" evidence="1">
    <location>
        <begin position="252"/>
        <end position="264"/>
    </location>
</feature>
<dbReference type="InterPro" id="IPR018330">
    <property type="entry name" value="RecT_fam"/>
</dbReference>
<dbReference type="GO" id="GO:0003677">
    <property type="term" value="F:DNA binding"/>
    <property type="evidence" value="ECO:0007669"/>
    <property type="project" value="InterPro"/>
</dbReference>
<gene>
    <name evidence="2" type="ORF">B11C_20005</name>
</gene>
<dbReference type="Pfam" id="PF03837">
    <property type="entry name" value="RecT"/>
    <property type="match status" value="1"/>
</dbReference>